<dbReference type="Proteomes" id="UP000199242">
    <property type="component" value="Unassembled WGS sequence"/>
</dbReference>
<evidence type="ECO:0000313" key="1">
    <source>
        <dbReference type="EMBL" id="SDL74179.1"/>
    </source>
</evidence>
<dbReference type="EMBL" id="FNHD01000005">
    <property type="protein sequence ID" value="SDL74179.1"/>
    <property type="molecule type" value="Genomic_DNA"/>
</dbReference>
<protein>
    <submittedName>
        <fullName evidence="1">Uncharacterized protein</fullName>
    </submittedName>
</protein>
<organism evidence="1 2">
    <name type="scientific">Chryseobacterium taihuense</name>
    <dbReference type="NCBI Taxonomy" id="1141221"/>
    <lineage>
        <taxon>Bacteria</taxon>
        <taxon>Pseudomonadati</taxon>
        <taxon>Bacteroidota</taxon>
        <taxon>Flavobacteriia</taxon>
        <taxon>Flavobacteriales</taxon>
        <taxon>Weeksellaceae</taxon>
        <taxon>Chryseobacterium group</taxon>
        <taxon>Chryseobacterium</taxon>
    </lineage>
</organism>
<proteinExistence type="predicted"/>
<comment type="caution">
    <text evidence="1">The sequence shown here is derived from an EMBL/GenBank/DDBJ whole genome shotgun (WGS) entry which is preliminary data.</text>
</comment>
<name>A0ABY0QSK9_9FLAO</name>
<accession>A0ABY0QSK9</accession>
<evidence type="ECO:0000313" key="2">
    <source>
        <dbReference type="Proteomes" id="UP000199242"/>
    </source>
</evidence>
<reference evidence="1 2" key="1">
    <citation type="submission" date="2016-10" db="EMBL/GenBank/DDBJ databases">
        <authorList>
            <person name="Varghese N."/>
            <person name="Submissions S."/>
        </authorList>
    </citation>
    <scope>NUCLEOTIDE SEQUENCE [LARGE SCALE GENOMIC DNA]</scope>
    <source>
        <strain evidence="1 2">CGMCC 1.10941</strain>
    </source>
</reference>
<keyword evidence="2" id="KW-1185">Reference proteome</keyword>
<gene>
    <name evidence="1" type="ORF">SAMN05216273_105167</name>
</gene>
<sequence length="92" mass="11295">MTIICHRKGKFLETLTILFLDWDSFLIFLFAKKNNNMKETNFKYYPLRLLSIFGGKHNIFNEKRKTKSKKLHLKTNKKRKQIIHFMYVFMYI</sequence>